<evidence type="ECO:0000256" key="1">
    <source>
        <dbReference type="SAM" id="MobiDB-lite"/>
    </source>
</evidence>
<feature type="region of interest" description="Disordered" evidence="1">
    <location>
        <begin position="88"/>
        <end position="129"/>
    </location>
</feature>
<gene>
    <name evidence="2" type="ORF">NPIL_595531</name>
</gene>
<name>A0A8X6N0K2_NEPPI</name>
<dbReference type="Proteomes" id="UP000887013">
    <property type="component" value="Unassembled WGS sequence"/>
</dbReference>
<dbReference type="EMBL" id="BMAW01099003">
    <property type="protein sequence ID" value="GFS87825.1"/>
    <property type="molecule type" value="Genomic_DNA"/>
</dbReference>
<proteinExistence type="predicted"/>
<dbReference type="AlphaFoldDB" id="A0A8X6N0K2"/>
<dbReference type="OrthoDB" id="6435217at2759"/>
<sequence length="223" mass="24925">MKSTKTFTYYILLAATHDKWFYTWHIACHFENTPGALFLFLIRRGGDAFTRLPPVLSIKAPASKQHGIGCGSIWRSSLLAIAFNKGRKPASGADRAPLASTERRRDSILISDPGTSRAENDFKGQPLSPQWQPIGKVIITTTHYQWTEQEIHHYSSPPKPSLRKGGGCDGREEERTSPTPGECQYLTPFTDDAIVLLSLLCLSFPQKRATRRGTGDQKLLRIN</sequence>
<feature type="region of interest" description="Disordered" evidence="1">
    <location>
        <begin position="151"/>
        <end position="182"/>
    </location>
</feature>
<reference evidence="2" key="1">
    <citation type="submission" date="2020-08" db="EMBL/GenBank/DDBJ databases">
        <title>Multicomponent nature underlies the extraordinary mechanical properties of spider dragline silk.</title>
        <authorList>
            <person name="Kono N."/>
            <person name="Nakamura H."/>
            <person name="Mori M."/>
            <person name="Yoshida Y."/>
            <person name="Ohtoshi R."/>
            <person name="Malay A.D."/>
            <person name="Moran D.A.P."/>
            <person name="Tomita M."/>
            <person name="Numata K."/>
            <person name="Arakawa K."/>
        </authorList>
    </citation>
    <scope>NUCLEOTIDE SEQUENCE</scope>
</reference>
<comment type="caution">
    <text evidence="2">The sequence shown here is derived from an EMBL/GenBank/DDBJ whole genome shotgun (WGS) entry which is preliminary data.</text>
</comment>
<evidence type="ECO:0000313" key="2">
    <source>
        <dbReference type="EMBL" id="GFS87825.1"/>
    </source>
</evidence>
<organism evidence="2 3">
    <name type="scientific">Nephila pilipes</name>
    <name type="common">Giant wood spider</name>
    <name type="synonym">Nephila maculata</name>
    <dbReference type="NCBI Taxonomy" id="299642"/>
    <lineage>
        <taxon>Eukaryota</taxon>
        <taxon>Metazoa</taxon>
        <taxon>Ecdysozoa</taxon>
        <taxon>Arthropoda</taxon>
        <taxon>Chelicerata</taxon>
        <taxon>Arachnida</taxon>
        <taxon>Araneae</taxon>
        <taxon>Araneomorphae</taxon>
        <taxon>Entelegynae</taxon>
        <taxon>Araneoidea</taxon>
        <taxon>Nephilidae</taxon>
        <taxon>Nephila</taxon>
    </lineage>
</organism>
<accession>A0A8X6N0K2</accession>
<keyword evidence="3" id="KW-1185">Reference proteome</keyword>
<evidence type="ECO:0000313" key="3">
    <source>
        <dbReference type="Proteomes" id="UP000887013"/>
    </source>
</evidence>
<protein>
    <submittedName>
        <fullName evidence="2">Uncharacterized protein</fullName>
    </submittedName>
</protein>